<dbReference type="InterPro" id="IPR002571">
    <property type="entry name" value="HrcA"/>
</dbReference>
<dbReference type="SUPFAM" id="SSF55781">
    <property type="entry name" value="GAF domain-like"/>
    <property type="match status" value="1"/>
</dbReference>
<protein>
    <recommendedName>
        <fullName evidence="5">Heat-inducible transcription repressor HrcA</fullName>
    </recommendedName>
</protein>
<dbReference type="InterPro" id="IPR021153">
    <property type="entry name" value="HrcA_C"/>
</dbReference>
<dbReference type="NCBIfam" id="TIGR00331">
    <property type="entry name" value="hrcA"/>
    <property type="match status" value="1"/>
</dbReference>
<keyword evidence="3 5" id="KW-0346">Stress response</keyword>
<proteinExistence type="inferred from homology"/>
<comment type="function">
    <text evidence="5">Negative regulator of class I heat shock genes (grpE-dnaK-dnaJ and groELS operons). Prevents heat-shock induction of these operons.</text>
</comment>
<evidence type="ECO:0000256" key="3">
    <source>
        <dbReference type="ARBA" id="ARBA00023016"/>
    </source>
</evidence>
<dbReference type="Proteomes" id="UP001059252">
    <property type="component" value="Chromosome"/>
</dbReference>
<evidence type="ECO:0000256" key="2">
    <source>
        <dbReference type="ARBA" id="ARBA00023015"/>
    </source>
</evidence>
<keyword evidence="4 5" id="KW-0804">Transcription</keyword>
<dbReference type="HAMAP" id="MF_00081">
    <property type="entry name" value="HrcA"/>
    <property type="match status" value="1"/>
</dbReference>
<sequence length="334" mass="38450">MSKTEDRIYVYLKMIVEAYIKMGEPVGSMTLKEIYQLDISTALIRNIMSQLEKEGYLEKKHTSGGRIPSTKGLEYYAKYLVDDNEKHLLEQIEDVFAKRRISINATIDESVKIISEIAGLTMITSSDNSNELLKSIQLTVLDDFNSIIVLVTSTGRVESKMLKLQNNLLNNDDVRIAIRLFKDRLINVPLIELHEKVQLMAPILASQVKNYESLIQHFVSNIFTFSIEYKNKIYNKNSLILSKDISRERLIELLDLVETNSIWQSIEGKMDEDDTLKIDIQDDKISLISKKLEWNNDSNLKEISFVGTNRLDYSKALTAIKFIEQHFSKKNKGE</sequence>
<gene>
    <name evidence="5 7" type="primary">hrcA</name>
    <name evidence="7" type="ORF">NV226_02715</name>
</gene>
<dbReference type="Gene3D" id="1.10.10.10">
    <property type="entry name" value="Winged helix-like DNA-binding domain superfamily/Winged helix DNA-binding domain"/>
    <property type="match status" value="1"/>
</dbReference>
<evidence type="ECO:0000256" key="1">
    <source>
        <dbReference type="ARBA" id="ARBA00022491"/>
    </source>
</evidence>
<dbReference type="PANTHER" id="PTHR34824">
    <property type="entry name" value="HEAT-INDUCIBLE TRANSCRIPTION REPRESSOR HRCA"/>
    <property type="match status" value="1"/>
</dbReference>
<dbReference type="EMBL" id="CP102734">
    <property type="protein sequence ID" value="UVD81612.1"/>
    <property type="molecule type" value="Genomic_DNA"/>
</dbReference>
<dbReference type="RefSeq" id="WP_258210786.1">
    <property type="nucleotide sequence ID" value="NZ_CP102734.1"/>
</dbReference>
<evidence type="ECO:0000313" key="8">
    <source>
        <dbReference type="Proteomes" id="UP001059252"/>
    </source>
</evidence>
<evidence type="ECO:0000259" key="6">
    <source>
        <dbReference type="Pfam" id="PF01628"/>
    </source>
</evidence>
<comment type="similarity">
    <text evidence="5">Belongs to the HrcA family.</text>
</comment>
<accession>A0ABY5RB91</accession>
<keyword evidence="2 5" id="KW-0805">Transcription regulation</keyword>
<keyword evidence="8" id="KW-1185">Reference proteome</keyword>
<dbReference type="SUPFAM" id="SSF46785">
    <property type="entry name" value="Winged helix' DNA-binding domain"/>
    <property type="match status" value="1"/>
</dbReference>
<dbReference type="Pfam" id="PF01628">
    <property type="entry name" value="HrcA"/>
    <property type="match status" value="1"/>
</dbReference>
<keyword evidence="1 5" id="KW-0678">Repressor</keyword>
<feature type="domain" description="Heat-inducible transcription repressor HrcA C-terminal" evidence="6">
    <location>
        <begin position="105"/>
        <end position="316"/>
    </location>
</feature>
<dbReference type="InterPro" id="IPR036388">
    <property type="entry name" value="WH-like_DNA-bd_sf"/>
</dbReference>
<evidence type="ECO:0000256" key="4">
    <source>
        <dbReference type="ARBA" id="ARBA00023163"/>
    </source>
</evidence>
<dbReference type="InterPro" id="IPR036390">
    <property type="entry name" value="WH_DNA-bd_sf"/>
</dbReference>
<evidence type="ECO:0000256" key="5">
    <source>
        <dbReference type="HAMAP-Rule" id="MF_00081"/>
    </source>
</evidence>
<dbReference type="PANTHER" id="PTHR34824:SF1">
    <property type="entry name" value="HEAT-INDUCIBLE TRANSCRIPTION REPRESSOR HRCA"/>
    <property type="match status" value="1"/>
</dbReference>
<reference evidence="7" key="1">
    <citation type="submission" date="2022-08" db="EMBL/GenBank/DDBJ databases">
        <title>Complete genome of Mycoplasma iguanae type strain 2327.</title>
        <authorList>
            <person name="Spergser J."/>
        </authorList>
    </citation>
    <scope>NUCLEOTIDE SEQUENCE</scope>
    <source>
        <strain evidence="7">2327</strain>
    </source>
</reference>
<dbReference type="PIRSF" id="PIRSF005485">
    <property type="entry name" value="HrcA"/>
    <property type="match status" value="1"/>
</dbReference>
<name>A0ABY5RB91_9MOLU</name>
<organism evidence="7 8">
    <name type="scientific">Mycoplasma iguanae</name>
    <dbReference type="NCBI Taxonomy" id="292461"/>
    <lineage>
        <taxon>Bacteria</taxon>
        <taxon>Bacillati</taxon>
        <taxon>Mycoplasmatota</taxon>
        <taxon>Mollicutes</taxon>
        <taxon>Mycoplasmataceae</taxon>
        <taxon>Mycoplasma</taxon>
    </lineage>
</organism>
<evidence type="ECO:0000313" key="7">
    <source>
        <dbReference type="EMBL" id="UVD81612.1"/>
    </source>
</evidence>